<feature type="compositionally biased region" description="Basic and acidic residues" evidence="1">
    <location>
        <begin position="115"/>
        <end position="124"/>
    </location>
</feature>
<proteinExistence type="predicted"/>
<protein>
    <submittedName>
        <fullName evidence="2">Uncharacterized protein</fullName>
    </submittedName>
</protein>
<dbReference type="Gramene" id="OGLUM05G14170.1">
    <property type="protein sequence ID" value="OGLUM05G14170.1"/>
    <property type="gene ID" value="OGLUM05G14170"/>
</dbReference>
<evidence type="ECO:0000313" key="3">
    <source>
        <dbReference type="Proteomes" id="UP000026961"/>
    </source>
</evidence>
<sequence length="155" mass="17410">MRSPLFPSTPSELFELCLSLSLPQDRLPPPSADLSHRSTTNQILSPQTLPYSGESIFPLFPFSFVPYQAPPELSLSCRFTVLSSSCDVPGNTTGRRRRRLPITGAPTPLSSSSLFDRREEEGRDGKKKKRKKKKKKSLRESILFWMATRGISRIG</sequence>
<feature type="region of interest" description="Disordered" evidence="1">
    <location>
        <begin position="88"/>
        <end position="137"/>
    </location>
</feature>
<dbReference type="AlphaFoldDB" id="A0A0D9ZY18"/>
<reference evidence="2" key="2">
    <citation type="submission" date="2018-05" db="EMBL/GenBank/DDBJ databases">
        <title>OgluRS3 (Oryza glumaepatula Reference Sequence Version 3).</title>
        <authorList>
            <person name="Zhang J."/>
            <person name="Kudrna D."/>
            <person name="Lee S."/>
            <person name="Talag J."/>
            <person name="Welchert J."/>
            <person name="Wing R.A."/>
        </authorList>
    </citation>
    <scope>NUCLEOTIDE SEQUENCE [LARGE SCALE GENOMIC DNA]</scope>
</reference>
<accession>A0A0D9ZY18</accession>
<dbReference type="EnsemblPlants" id="OGLUM05G14170.1">
    <property type="protein sequence ID" value="OGLUM05G14170.1"/>
    <property type="gene ID" value="OGLUM05G14170"/>
</dbReference>
<evidence type="ECO:0000313" key="2">
    <source>
        <dbReference type="EnsemblPlants" id="OGLUM05G14170.1"/>
    </source>
</evidence>
<keyword evidence="3" id="KW-1185">Reference proteome</keyword>
<organism evidence="2">
    <name type="scientific">Oryza glumipatula</name>
    <dbReference type="NCBI Taxonomy" id="40148"/>
    <lineage>
        <taxon>Eukaryota</taxon>
        <taxon>Viridiplantae</taxon>
        <taxon>Streptophyta</taxon>
        <taxon>Embryophyta</taxon>
        <taxon>Tracheophyta</taxon>
        <taxon>Spermatophyta</taxon>
        <taxon>Magnoliopsida</taxon>
        <taxon>Liliopsida</taxon>
        <taxon>Poales</taxon>
        <taxon>Poaceae</taxon>
        <taxon>BOP clade</taxon>
        <taxon>Oryzoideae</taxon>
        <taxon>Oryzeae</taxon>
        <taxon>Oryzinae</taxon>
        <taxon>Oryza</taxon>
    </lineage>
</organism>
<evidence type="ECO:0000256" key="1">
    <source>
        <dbReference type="SAM" id="MobiDB-lite"/>
    </source>
</evidence>
<name>A0A0D9ZY18_9ORYZ</name>
<dbReference type="Proteomes" id="UP000026961">
    <property type="component" value="Chromosome 5"/>
</dbReference>
<reference evidence="2" key="1">
    <citation type="submission" date="2015-04" db="UniProtKB">
        <authorList>
            <consortium name="EnsemblPlants"/>
        </authorList>
    </citation>
    <scope>IDENTIFICATION</scope>
</reference>
<feature type="compositionally biased region" description="Basic residues" evidence="1">
    <location>
        <begin position="125"/>
        <end position="137"/>
    </location>
</feature>